<dbReference type="InterPro" id="IPR011650">
    <property type="entry name" value="Peptidase_M20_dimer"/>
</dbReference>
<dbReference type="Proteomes" id="UP000095284">
    <property type="component" value="Unplaced"/>
</dbReference>
<evidence type="ECO:0000259" key="4">
    <source>
        <dbReference type="Pfam" id="PF07687"/>
    </source>
</evidence>
<dbReference type="eggNOG" id="KOG2276">
    <property type="taxonomic scope" value="Eukaryota"/>
</dbReference>
<organism evidence="5 6">
    <name type="scientific">Bursaphelenchus xylophilus</name>
    <name type="common">Pinewood nematode worm</name>
    <name type="synonym">Aphelenchoides xylophilus</name>
    <dbReference type="NCBI Taxonomy" id="6326"/>
    <lineage>
        <taxon>Eukaryota</taxon>
        <taxon>Metazoa</taxon>
        <taxon>Ecdysozoa</taxon>
        <taxon>Nematoda</taxon>
        <taxon>Chromadorea</taxon>
        <taxon>Rhabditida</taxon>
        <taxon>Tylenchina</taxon>
        <taxon>Tylenchomorpha</taxon>
        <taxon>Aphelenchoidea</taxon>
        <taxon>Aphelenchoididae</taxon>
        <taxon>Bursaphelenchus</taxon>
    </lineage>
</organism>
<proteinExistence type="predicted"/>
<dbReference type="WBParaSite" id="BXY_1369700.1">
    <property type="protein sequence ID" value="BXY_1369700.1"/>
    <property type="gene ID" value="BXY_1369700"/>
</dbReference>
<accession>A0A1I7SKW5</accession>
<dbReference type="Pfam" id="PF07687">
    <property type="entry name" value="M20_dimer"/>
    <property type="match status" value="1"/>
</dbReference>
<protein>
    <submittedName>
        <fullName evidence="6">M20_dimer domain-containing protein</fullName>
    </submittedName>
</protein>
<dbReference type="GO" id="GO:0008233">
    <property type="term" value="F:peptidase activity"/>
    <property type="evidence" value="ECO:0007669"/>
    <property type="project" value="UniProtKB-KW"/>
</dbReference>
<dbReference type="InterPro" id="IPR051458">
    <property type="entry name" value="Cyt/Met_Dipeptidase"/>
</dbReference>
<sequence length="129" mass="14668">EDFRKNIDANFLTTSNKAELLKRSWRMPSLSIHGIQGAFHEPGSKTVIPCKVTGKFSIRIVPDMTPDDVHQLVCKHIEREWQKLESDCDIRFQPMQGNMPWVADFNNPLYKAGARAQEKGRSNLVIAAC</sequence>
<name>A0A1I7SKW5_BURXY</name>
<dbReference type="GO" id="GO:0046872">
    <property type="term" value="F:metal ion binding"/>
    <property type="evidence" value="ECO:0007669"/>
    <property type="project" value="UniProtKB-KW"/>
</dbReference>
<evidence type="ECO:0000256" key="2">
    <source>
        <dbReference type="ARBA" id="ARBA00022723"/>
    </source>
</evidence>
<dbReference type="PANTHER" id="PTHR43270:SF4">
    <property type="entry name" value="CARNOSINE DIPEPTIDASE 2, ISOFORM A"/>
    <property type="match status" value="1"/>
</dbReference>
<feature type="domain" description="Peptidase M20 dimerisation" evidence="4">
    <location>
        <begin position="18"/>
        <end position="81"/>
    </location>
</feature>
<evidence type="ECO:0000256" key="1">
    <source>
        <dbReference type="ARBA" id="ARBA00022670"/>
    </source>
</evidence>
<evidence type="ECO:0000313" key="6">
    <source>
        <dbReference type="WBParaSite" id="BXY_1369700.1"/>
    </source>
</evidence>
<dbReference type="GO" id="GO:0006508">
    <property type="term" value="P:proteolysis"/>
    <property type="evidence" value="ECO:0007669"/>
    <property type="project" value="UniProtKB-KW"/>
</dbReference>
<keyword evidence="1" id="KW-0645">Protease</keyword>
<keyword evidence="3" id="KW-0378">Hydrolase</keyword>
<evidence type="ECO:0000256" key="3">
    <source>
        <dbReference type="ARBA" id="ARBA00022801"/>
    </source>
</evidence>
<evidence type="ECO:0000313" key="5">
    <source>
        <dbReference type="Proteomes" id="UP000095284"/>
    </source>
</evidence>
<keyword evidence="2" id="KW-0479">Metal-binding</keyword>
<dbReference type="AlphaFoldDB" id="A0A1I7SKW5"/>
<dbReference type="Gene3D" id="3.30.70.360">
    <property type="match status" value="1"/>
</dbReference>
<reference evidence="6" key="1">
    <citation type="submission" date="2016-11" db="UniProtKB">
        <authorList>
            <consortium name="WormBaseParasite"/>
        </authorList>
    </citation>
    <scope>IDENTIFICATION</scope>
</reference>
<dbReference type="PANTHER" id="PTHR43270">
    <property type="entry name" value="BETA-ALA-HIS DIPEPTIDASE"/>
    <property type="match status" value="1"/>
</dbReference>